<evidence type="ECO:0000259" key="3">
    <source>
        <dbReference type="PROSITE" id="PS51898"/>
    </source>
</evidence>
<proteinExistence type="predicted"/>
<evidence type="ECO:0000256" key="1">
    <source>
        <dbReference type="ARBA" id="ARBA00022908"/>
    </source>
</evidence>
<gene>
    <name evidence="4" type="ORF">EH207_17000</name>
</gene>
<dbReference type="OrthoDB" id="9795573at2"/>
<name>A0A4P8QS95_9GAMM</name>
<reference evidence="4 5" key="1">
    <citation type="submission" date="2018-11" db="EMBL/GenBank/DDBJ databases">
        <title>Genome sequences of Brenneria nigrifluens and Brenneria rubrifaciens.</title>
        <authorList>
            <person name="Poret-Peterson A.T."/>
            <person name="McClean A.E."/>
            <person name="Kluepfel D.A."/>
        </authorList>
    </citation>
    <scope>NUCLEOTIDE SEQUENCE [LARGE SCALE GENOMIC DNA]</scope>
    <source>
        <strain evidence="4 5">6D370</strain>
    </source>
</reference>
<dbReference type="GO" id="GO:0006310">
    <property type="term" value="P:DNA recombination"/>
    <property type="evidence" value="ECO:0007669"/>
    <property type="project" value="UniProtKB-KW"/>
</dbReference>
<dbReference type="EMBL" id="CP034035">
    <property type="protein sequence ID" value="QCR10047.1"/>
    <property type="molecule type" value="Genomic_DNA"/>
</dbReference>
<keyword evidence="1" id="KW-0229">DNA integration</keyword>
<dbReference type="InterPro" id="IPR011010">
    <property type="entry name" value="DNA_brk_join_enz"/>
</dbReference>
<dbReference type="InterPro" id="IPR002104">
    <property type="entry name" value="Integrase_catalytic"/>
</dbReference>
<dbReference type="KEGG" id="brb:EH207_17000"/>
<dbReference type="GO" id="GO:0015074">
    <property type="term" value="P:DNA integration"/>
    <property type="evidence" value="ECO:0007669"/>
    <property type="project" value="UniProtKB-KW"/>
</dbReference>
<dbReference type="Proteomes" id="UP000299580">
    <property type="component" value="Chromosome"/>
</dbReference>
<sequence>MAIKKLDDGRYEVDIRPIGMQGKRTRRKFEKKTEAIAFERYTLSRADKKQWQHGYGVERRQLSELVELWWLYHGQTLKNGMIEKRHLKRTTGQMGDPEICRINKRAILEFRTLRLTGGINPSTINRDMYRLSGMFSALIKLEVYAGDNPLKGLPPLTEKPASVTFLTEAEIARLLAVLEDDSYRLAVLCLSTGARWGEASALRADQVINCRVTFTETKNGKNRTIPISEEVERAIKTRETGRLFKVDYSAFCEQIRAVKPDIPKGQASHILRHTFASHFVMNGGSLVALQQILGHASIQQTMTYAHLAPDYLENAITLNPLRGKISVYQ</sequence>
<accession>A0A4P8QS95</accession>
<dbReference type="Pfam" id="PF24624">
    <property type="entry name" value="Int_N"/>
    <property type="match status" value="1"/>
</dbReference>
<feature type="domain" description="Tyr recombinase" evidence="3">
    <location>
        <begin position="161"/>
        <end position="317"/>
    </location>
</feature>
<dbReference type="CDD" id="cd00796">
    <property type="entry name" value="INT_Rci_Hp1_C"/>
    <property type="match status" value="1"/>
</dbReference>
<dbReference type="AlphaFoldDB" id="A0A4P8QS95"/>
<dbReference type="InterPro" id="IPR050090">
    <property type="entry name" value="Tyrosine_recombinase_XerCD"/>
</dbReference>
<dbReference type="Pfam" id="PF00589">
    <property type="entry name" value="Phage_integrase"/>
    <property type="match status" value="1"/>
</dbReference>
<dbReference type="PANTHER" id="PTHR30349">
    <property type="entry name" value="PHAGE INTEGRASE-RELATED"/>
    <property type="match status" value="1"/>
</dbReference>
<dbReference type="InterPro" id="IPR057084">
    <property type="entry name" value="Int_N"/>
</dbReference>
<dbReference type="PANTHER" id="PTHR30349:SF93">
    <property type="entry name" value="FELS-2 PROPHAGE PROTEIN"/>
    <property type="match status" value="1"/>
</dbReference>
<evidence type="ECO:0000313" key="5">
    <source>
        <dbReference type="Proteomes" id="UP000299580"/>
    </source>
</evidence>
<dbReference type="Gene3D" id="1.10.443.10">
    <property type="entry name" value="Intergrase catalytic core"/>
    <property type="match status" value="1"/>
</dbReference>
<protein>
    <submittedName>
        <fullName evidence="4">Site-specific integrase</fullName>
    </submittedName>
</protein>
<dbReference type="PROSITE" id="PS51898">
    <property type="entry name" value="TYR_RECOMBINASE"/>
    <property type="match status" value="1"/>
</dbReference>
<keyword evidence="2" id="KW-0233">DNA recombination</keyword>
<dbReference type="SUPFAM" id="SSF56349">
    <property type="entry name" value="DNA breaking-rejoining enzymes"/>
    <property type="match status" value="1"/>
</dbReference>
<keyword evidence="5" id="KW-1185">Reference proteome</keyword>
<dbReference type="GO" id="GO:0003677">
    <property type="term" value="F:DNA binding"/>
    <property type="evidence" value="ECO:0007669"/>
    <property type="project" value="InterPro"/>
</dbReference>
<dbReference type="InterPro" id="IPR013762">
    <property type="entry name" value="Integrase-like_cat_sf"/>
</dbReference>
<dbReference type="RefSeq" id="WP_137715039.1">
    <property type="nucleotide sequence ID" value="NZ_CP034035.1"/>
</dbReference>
<organism evidence="4 5">
    <name type="scientific">Brenneria rubrifaciens</name>
    <dbReference type="NCBI Taxonomy" id="55213"/>
    <lineage>
        <taxon>Bacteria</taxon>
        <taxon>Pseudomonadati</taxon>
        <taxon>Pseudomonadota</taxon>
        <taxon>Gammaproteobacteria</taxon>
        <taxon>Enterobacterales</taxon>
        <taxon>Pectobacteriaceae</taxon>
        <taxon>Brenneria</taxon>
    </lineage>
</organism>
<evidence type="ECO:0000313" key="4">
    <source>
        <dbReference type="EMBL" id="QCR10047.1"/>
    </source>
</evidence>
<evidence type="ECO:0000256" key="2">
    <source>
        <dbReference type="ARBA" id="ARBA00023172"/>
    </source>
</evidence>